<feature type="domain" description="RapZ-like N-terminal" evidence="5">
    <location>
        <begin position="6"/>
        <end position="155"/>
    </location>
</feature>
<dbReference type="AlphaFoldDB" id="A0A1L3GL01"/>
<evidence type="ECO:0000256" key="2">
    <source>
        <dbReference type="ARBA" id="ARBA00022840"/>
    </source>
</evidence>
<dbReference type="SUPFAM" id="SSF52540">
    <property type="entry name" value="P-loop containing nucleoside triphosphate hydrolases"/>
    <property type="match status" value="1"/>
</dbReference>
<dbReference type="Pfam" id="PF03668">
    <property type="entry name" value="RapZ-like_N"/>
    <property type="match status" value="1"/>
</dbReference>
<dbReference type="InterPro" id="IPR027417">
    <property type="entry name" value="P-loop_NTPase"/>
</dbReference>
<evidence type="ECO:0000256" key="3">
    <source>
        <dbReference type="ARBA" id="ARBA00023134"/>
    </source>
</evidence>
<dbReference type="RefSeq" id="WP_072282570.1">
    <property type="nucleotide sequence ID" value="NZ_CP015519.1"/>
</dbReference>
<evidence type="ECO:0000259" key="6">
    <source>
        <dbReference type="Pfam" id="PF22740"/>
    </source>
</evidence>
<dbReference type="PANTHER" id="PTHR30448">
    <property type="entry name" value="RNASE ADAPTER PROTEIN RAPZ"/>
    <property type="match status" value="1"/>
</dbReference>
<dbReference type="Pfam" id="PF22740">
    <property type="entry name" value="PapZ_C"/>
    <property type="match status" value="1"/>
</dbReference>
<sequence length="288" mass="32156">MKRGRLVIITGLSGSGKSTAARALEDQGFFVVDNLPLVLLPEFMELPQQSAGPSPPVAVVIDIRNQDYLSRYREILQQIKDAGHQVDVLFLDAADDVLVRRYSETRRRHPLNQNEGVLESVHQERRLLAEVMGRATITIDSSLLTPHQLRAKVLQIGFGGEKSYPLSVLLQSFGFRHGLPAGSDLVMDVRFLPNPHFVAELRPHTGLDAAVSDYVMDQPATQEFLSSFLGLLKFLLPHYHHEGKSYLTISIGCTGGHHRSVALVEKLHQELDAPFMTMEVLHRDIAKE</sequence>
<protein>
    <submittedName>
        <fullName evidence="7">RNase adaptor protein RapZ</fullName>
    </submittedName>
</protein>
<evidence type="ECO:0000313" key="8">
    <source>
        <dbReference type="Proteomes" id="UP000182517"/>
    </source>
</evidence>
<evidence type="ECO:0000256" key="1">
    <source>
        <dbReference type="ARBA" id="ARBA00022741"/>
    </source>
</evidence>
<dbReference type="PIRSF" id="PIRSF005052">
    <property type="entry name" value="P-loopkin"/>
    <property type="match status" value="1"/>
</dbReference>
<dbReference type="OrthoDB" id="9784461at2"/>
<dbReference type="NCBIfam" id="NF003828">
    <property type="entry name" value="PRK05416.1"/>
    <property type="match status" value="1"/>
</dbReference>
<feature type="binding site" evidence="4">
    <location>
        <begin position="11"/>
        <end position="18"/>
    </location>
    <ligand>
        <name>ATP</name>
        <dbReference type="ChEBI" id="CHEBI:30616"/>
    </ligand>
</feature>
<dbReference type="InterPro" id="IPR005337">
    <property type="entry name" value="RapZ-like"/>
</dbReference>
<name>A0A1L3GL01_9BACT</name>
<dbReference type="GO" id="GO:0005524">
    <property type="term" value="F:ATP binding"/>
    <property type="evidence" value="ECO:0007669"/>
    <property type="project" value="UniProtKB-UniRule"/>
</dbReference>
<keyword evidence="8" id="KW-1185">Reference proteome</keyword>
<dbReference type="GO" id="GO:0005525">
    <property type="term" value="F:GTP binding"/>
    <property type="evidence" value="ECO:0007669"/>
    <property type="project" value="UniProtKB-UniRule"/>
</dbReference>
<dbReference type="HAMAP" id="MF_00636">
    <property type="entry name" value="RapZ_like"/>
    <property type="match status" value="1"/>
</dbReference>
<keyword evidence="3 4" id="KW-0342">GTP-binding</keyword>
<dbReference type="Proteomes" id="UP000182517">
    <property type="component" value="Chromosome"/>
</dbReference>
<feature type="domain" description="RapZ C-terminal" evidence="6">
    <location>
        <begin position="167"/>
        <end position="285"/>
    </location>
</feature>
<evidence type="ECO:0000259" key="5">
    <source>
        <dbReference type="Pfam" id="PF03668"/>
    </source>
</evidence>
<reference evidence="7 8" key="1">
    <citation type="journal article" date="2017" name="Genome Announc.">
        <title>Complete Genome Sequences of Two Acetylene-Fermenting Pelobacter acetylenicus Strains.</title>
        <authorList>
            <person name="Sutton J.M."/>
            <person name="Baesman S.M."/>
            <person name="Fierst J.L."/>
            <person name="Poret-Peterson A.T."/>
            <person name="Oremland R.S."/>
            <person name="Dunlap D.S."/>
            <person name="Akob D.M."/>
        </authorList>
    </citation>
    <scope>NUCLEOTIDE SEQUENCE [LARGE SCALE GENOMIC DNA]</scope>
    <source>
        <strain evidence="7 8">SFB93</strain>
    </source>
</reference>
<evidence type="ECO:0000256" key="4">
    <source>
        <dbReference type="HAMAP-Rule" id="MF_00636"/>
    </source>
</evidence>
<keyword evidence="2 4" id="KW-0067">ATP-binding</keyword>
<dbReference type="EMBL" id="CP015519">
    <property type="protein sequence ID" value="APG26609.1"/>
    <property type="molecule type" value="Genomic_DNA"/>
</dbReference>
<dbReference type="STRING" id="1842532.A7E78_01265"/>
<proteinExistence type="inferred from homology"/>
<accession>A0A1L3GL01</accession>
<dbReference type="KEGG" id="pef:A7E78_01265"/>
<dbReference type="InterPro" id="IPR053930">
    <property type="entry name" value="RapZ-like_N"/>
</dbReference>
<evidence type="ECO:0000313" key="7">
    <source>
        <dbReference type="EMBL" id="APG26609.1"/>
    </source>
</evidence>
<organism evidence="7 8">
    <name type="scientific">Syntrophotalea acetylenivorans</name>
    <dbReference type="NCBI Taxonomy" id="1842532"/>
    <lineage>
        <taxon>Bacteria</taxon>
        <taxon>Pseudomonadati</taxon>
        <taxon>Thermodesulfobacteriota</taxon>
        <taxon>Desulfuromonadia</taxon>
        <taxon>Desulfuromonadales</taxon>
        <taxon>Syntrophotaleaceae</taxon>
        <taxon>Syntrophotalea</taxon>
    </lineage>
</organism>
<gene>
    <name evidence="7" type="ORF">A7E78_01265</name>
</gene>
<dbReference type="Gene3D" id="3.40.50.300">
    <property type="entry name" value="P-loop containing nucleotide triphosphate hydrolases"/>
    <property type="match status" value="2"/>
</dbReference>
<dbReference type="InterPro" id="IPR053931">
    <property type="entry name" value="RapZ_C"/>
</dbReference>
<keyword evidence="1 4" id="KW-0547">Nucleotide-binding</keyword>
<feature type="binding site" evidence="4">
    <location>
        <begin position="62"/>
        <end position="65"/>
    </location>
    <ligand>
        <name>GTP</name>
        <dbReference type="ChEBI" id="CHEBI:37565"/>
    </ligand>
</feature>
<dbReference type="PANTHER" id="PTHR30448:SF0">
    <property type="entry name" value="RNASE ADAPTER PROTEIN RAPZ"/>
    <property type="match status" value="1"/>
</dbReference>